<keyword evidence="3" id="KW-1185">Reference proteome</keyword>
<reference evidence="3" key="1">
    <citation type="submission" date="2016-10" db="EMBL/GenBank/DDBJ databases">
        <authorList>
            <person name="Varghese N."/>
            <person name="Submissions S."/>
        </authorList>
    </citation>
    <scope>NUCLEOTIDE SEQUENCE [LARGE SCALE GENOMIC DNA]</scope>
    <source>
        <strain evidence="3">S1b</strain>
    </source>
</reference>
<evidence type="ECO:0000256" key="1">
    <source>
        <dbReference type="SAM" id="SignalP"/>
    </source>
</evidence>
<dbReference type="RefSeq" id="WP_022748317.1">
    <property type="nucleotide sequence ID" value="NZ_FOGW01000016.1"/>
</dbReference>
<gene>
    <name evidence="2" type="ORF">SAMN02910429_01608</name>
</gene>
<dbReference type="Proteomes" id="UP000182471">
    <property type="component" value="Unassembled WGS sequence"/>
</dbReference>
<proteinExistence type="predicted"/>
<protein>
    <recommendedName>
        <fullName evidence="4">SipW-cognate class signal peptide</fullName>
    </recommendedName>
</protein>
<dbReference type="EMBL" id="FOGW01000016">
    <property type="protein sequence ID" value="SER95662.1"/>
    <property type="molecule type" value="Genomic_DNA"/>
</dbReference>
<evidence type="ECO:0000313" key="3">
    <source>
        <dbReference type="Proteomes" id="UP000182471"/>
    </source>
</evidence>
<organism evidence="2 3">
    <name type="scientific">Lachnobacterium bovis</name>
    <dbReference type="NCBI Taxonomy" id="140626"/>
    <lineage>
        <taxon>Bacteria</taxon>
        <taxon>Bacillati</taxon>
        <taxon>Bacillota</taxon>
        <taxon>Clostridia</taxon>
        <taxon>Lachnospirales</taxon>
        <taxon>Lachnospiraceae</taxon>
        <taxon>Lachnobacterium</taxon>
    </lineage>
</organism>
<evidence type="ECO:0008006" key="4">
    <source>
        <dbReference type="Google" id="ProtNLM"/>
    </source>
</evidence>
<feature type="signal peptide" evidence="1">
    <location>
        <begin position="1"/>
        <end position="25"/>
    </location>
</feature>
<evidence type="ECO:0000313" key="2">
    <source>
        <dbReference type="EMBL" id="SER95662.1"/>
    </source>
</evidence>
<dbReference type="AlphaFoldDB" id="A0A1H9TEN9"/>
<name>A0A1H9TEN9_9FIRM</name>
<accession>A0A1H9TEN9</accession>
<keyword evidence="1" id="KW-0732">Signal</keyword>
<feature type="chain" id="PRO_5010357631" description="SipW-cognate class signal peptide" evidence="1">
    <location>
        <begin position="26"/>
        <end position="227"/>
    </location>
</feature>
<sequence>MKKKYIKIAGAVGLLVVAAIGGSLAASYSSTDGIGAAVVDITEGSVNVQIEGSGLTELNGSSNYIEIGSDKGCQLDLKNVSDGKNPFTMYAKVVVSSTWNDDELDEKELKDDYVGYKIDGQLVKKVETYAEQYKAGDWIVAKNDGIEMVLYYTKPIKPGEKTSNFVDSISFDKDINNDYLNGKLQFKVAAYSVQENSVTKAMPAEWGVFPKLSDSGEIVEIKEEKKE</sequence>